<reference evidence="1 2" key="1">
    <citation type="submission" date="2020-04" db="EMBL/GenBank/DDBJ databases">
        <authorList>
            <person name="De Canck E."/>
        </authorList>
    </citation>
    <scope>NUCLEOTIDE SEQUENCE [LARGE SCALE GENOMIC DNA]</scope>
    <source>
        <strain evidence="1 2">LMG 29542</strain>
    </source>
</reference>
<evidence type="ECO:0000313" key="2">
    <source>
        <dbReference type="Proteomes" id="UP000494363"/>
    </source>
</evidence>
<gene>
    <name evidence="1" type="ORF">LMG29542_04555</name>
</gene>
<evidence type="ECO:0000313" key="1">
    <source>
        <dbReference type="EMBL" id="CAB3763254.1"/>
    </source>
</evidence>
<organism evidence="1 2">
    <name type="scientific">Paraburkholderia humisilvae</name>
    <dbReference type="NCBI Taxonomy" id="627669"/>
    <lineage>
        <taxon>Bacteria</taxon>
        <taxon>Pseudomonadati</taxon>
        <taxon>Pseudomonadota</taxon>
        <taxon>Betaproteobacteria</taxon>
        <taxon>Burkholderiales</taxon>
        <taxon>Burkholderiaceae</taxon>
        <taxon>Paraburkholderia</taxon>
    </lineage>
</organism>
<dbReference type="Proteomes" id="UP000494363">
    <property type="component" value="Unassembled WGS sequence"/>
</dbReference>
<dbReference type="EMBL" id="CADIKH010000021">
    <property type="protein sequence ID" value="CAB3763254.1"/>
    <property type="molecule type" value="Genomic_DNA"/>
</dbReference>
<proteinExistence type="predicted"/>
<sequence>MRSRTRATRTCVASRMAPRAQCAKSPPLHEQASGNDALCVNFIFQLRKPMARLFTFRSVECNVVR</sequence>
<keyword evidence="2" id="KW-1185">Reference proteome</keyword>
<protein>
    <submittedName>
        <fullName evidence="1">Uncharacterized protein</fullName>
    </submittedName>
</protein>
<dbReference type="AlphaFoldDB" id="A0A6J5ECD2"/>
<name>A0A6J5ECD2_9BURK</name>
<accession>A0A6J5ECD2</accession>